<dbReference type="InterPro" id="IPR014782">
    <property type="entry name" value="Peptidase_M1_dom"/>
</dbReference>
<dbReference type="PANTHER" id="PTHR11533:SF239">
    <property type="entry name" value="ENDOPLASMIC RETICULUM AMINOPEPTIDASE 2"/>
    <property type="match status" value="1"/>
</dbReference>
<dbReference type="GO" id="GO:0043171">
    <property type="term" value="P:peptide catabolic process"/>
    <property type="evidence" value="ECO:0007669"/>
    <property type="project" value="TreeGrafter"/>
</dbReference>
<dbReference type="GO" id="GO:0070006">
    <property type="term" value="F:metalloaminopeptidase activity"/>
    <property type="evidence" value="ECO:0007669"/>
    <property type="project" value="TreeGrafter"/>
</dbReference>
<dbReference type="EMBL" id="CAAGRJ010002510">
    <property type="protein sequence ID" value="VFV20387.1"/>
    <property type="molecule type" value="Genomic_DNA"/>
</dbReference>
<organism evidence="2 3">
    <name type="scientific">Lynx pardinus</name>
    <name type="common">Iberian lynx</name>
    <name type="synonym">Felis pardina</name>
    <dbReference type="NCBI Taxonomy" id="191816"/>
    <lineage>
        <taxon>Eukaryota</taxon>
        <taxon>Metazoa</taxon>
        <taxon>Chordata</taxon>
        <taxon>Craniata</taxon>
        <taxon>Vertebrata</taxon>
        <taxon>Euteleostomi</taxon>
        <taxon>Mammalia</taxon>
        <taxon>Eutheria</taxon>
        <taxon>Laurasiatheria</taxon>
        <taxon>Carnivora</taxon>
        <taxon>Feliformia</taxon>
        <taxon>Felidae</taxon>
        <taxon>Felinae</taxon>
        <taxon>Lynx</taxon>
    </lineage>
</organism>
<feature type="domain" description="Peptidase M1 membrane alanine aminopeptidase" evidence="1">
    <location>
        <begin position="118"/>
        <end position="162"/>
    </location>
</feature>
<dbReference type="AlphaFoldDB" id="A0A485MJ81"/>
<evidence type="ECO:0000313" key="2">
    <source>
        <dbReference type="EMBL" id="VFV20387.1"/>
    </source>
</evidence>
<sequence>MRTYLIAYIVCDFNSVSGTTSSGVKVSVYTSAGKWSKKHYALEASLKLLDFYEHYFGINYPLHKLDLVAIPDFESGAMENWGLITYQKTSLLFDPKTSSVSDRLWVTKVIVHELAHQGACISNILKDLLSKEKFQEGIIHYLKKFSYGNAKNDDLWSSLSNSCLGNFTSGGFYYSGSKMTSCTLAFLGEDVEVKEMMTTWTLQRRIPLIVIGQKGRSLRLQ</sequence>
<dbReference type="GO" id="GO:0042277">
    <property type="term" value="F:peptide binding"/>
    <property type="evidence" value="ECO:0007669"/>
    <property type="project" value="TreeGrafter"/>
</dbReference>
<dbReference type="SUPFAM" id="SSF55486">
    <property type="entry name" value="Metalloproteases ('zincins'), catalytic domain"/>
    <property type="match status" value="2"/>
</dbReference>
<reference evidence="2 3" key="1">
    <citation type="submission" date="2019-01" db="EMBL/GenBank/DDBJ databases">
        <authorList>
            <person name="Alioto T."/>
            <person name="Alioto T."/>
        </authorList>
    </citation>
    <scope>NUCLEOTIDE SEQUENCE [LARGE SCALE GENOMIC DNA]</scope>
</reference>
<dbReference type="Pfam" id="PF01433">
    <property type="entry name" value="Peptidase_M1"/>
    <property type="match status" value="2"/>
</dbReference>
<dbReference type="GO" id="GO:0005737">
    <property type="term" value="C:cytoplasm"/>
    <property type="evidence" value="ECO:0007669"/>
    <property type="project" value="TreeGrafter"/>
</dbReference>
<dbReference type="PANTHER" id="PTHR11533">
    <property type="entry name" value="PROTEASE M1 ZINC METALLOPROTEASE"/>
    <property type="match status" value="1"/>
</dbReference>
<dbReference type="Gene3D" id="1.10.390.10">
    <property type="entry name" value="Neutral Protease Domain 2"/>
    <property type="match status" value="2"/>
</dbReference>
<name>A0A485MJ81_LYNPA</name>
<dbReference type="GO" id="GO:0006508">
    <property type="term" value="P:proteolysis"/>
    <property type="evidence" value="ECO:0007669"/>
    <property type="project" value="TreeGrafter"/>
</dbReference>
<proteinExistence type="predicted"/>
<keyword evidence="3" id="KW-1185">Reference proteome</keyword>
<accession>A0A485MJ81</accession>
<protein>
    <submittedName>
        <fullName evidence="2">Endoplasmic reticulum</fullName>
    </submittedName>
</protein>
<dbReference type="InterPro" id="IPR050344">
    <property type="entry name" value="Peptidase_M1_aminopeptidases"/>
</dbReference>
<dbReference type="InterPro" id="IPR027268">
    <property type="entry name" value="Peptidase_M4/M1_CTD_sf"/>
</dbReference>
<feature type="domain" description="Peptidase M1 membrane alanine aminopeptidase" evidence="1">
    <location>
        <begin position="40"/>
        <end position="117"/>
    </location>
</feature>
<gene>
    <name evidence="2" type="ORF">LYPA_23C004863</name>
</gene>
<dbReference type="GO" id="GO:0008270">
    <property type="term" value="F:zinc ion binding"/>
    <property type="evidence" value="ECO:0007669"/>
    <property type="project" value="InterPro"/>
</dbReference>
<dbReference type="FunFam" id="1.10.390.10:FF:000033">
    <property type="entry name" value="Endoplasmic reticulum aminopeptidase 1b"/>
    <property type="match status" value="1"/>
</dbReference>
<dbReference type="GO" id="GO:0005615">
    <property type="term" value="C:extracellular space"/>
    <property type="evidence" value="ECO:0007669"/>
    <property type="project" value="TreeGrafter"/>
</dbReference>
<evidence type="ECO:0000259" key="1">
    <source>
        <dbReference type="Pfam" id="PF01433"/>
    </source>
</evidence>
<dbReference type="Proteomes" id="UP000386466">
    <property type="component" value="Unassembled WGS sequence"/>
</dbReference>
<evidence type="ECO:0000313" key="3">
    <source>
        <dbReference type="Proteomes" id="UP000386466"/>
    </source>
</evidence>
<dbReference type="GO" id="GO:0016020">
    <property type="term" value="C:membrane"/>
    <property type="evidence" value="ECO:0007669"/>
    <property type="project" value="TreeGrafter"/>
</dbReference>